<dbReference type="Proteomes" id="UP000217348">
    <property type="component" value="Chromosome"/>
</dbReference>
<dbReference type="Gene3D" id="3.30.2010.10">
    <property type="entry name" value="Metalloproteases ('zincins'), catalytic domain"/>
    <property type="match status" value="1"/>
</dbReference>
<sequence>MMSKIAIRGILILVSFLGTWFLLKQVNWVGLVNINDIKENRNIQKLEKELGKMMISEFKSEAESVENPYVIQTIDSLVTRICKPNQIDSESIRVYIFKSPIVNAFALPDRQLVIYTGLIEKTETPEALSGVIAHELAHIERKHVMESLIKELGLGVLLSLISGQSDLSIATEIVQMVSSSAFSREMEKEADLLGVDYLIESQVNPKPFAELMKTFGKGEFSALKWIQSHPMSKEREEYIMEKARNAKVSFTEIISPSTWESFKKEISSEDDEF</sequence>
<evidence type="ECO:0000313" key="9">
    <source>
        <dbReference type="EMBL" id="ATA88366.1"/>
    </source>
</evidence>
<evidence type="ECO:0000256" key="6">
    <source>
        <dbReference type="RuleBase" id="RU003983"/>
    </source>
</evidence>
<feature type="transmembrane region" description="Helical" evidence="7">
    <location>
        <begin position="5"/>
        <end position="23"/>
    </location>
</feature>
<keyword evidence="7" id="KW-1133">Transmembrane helix</keyword>
<name>A0A250FWJ6_9FLAO</name>
<dbReference type="CDD" id="cd07332">
    <property type="entry name" value="M48C_Oma1_like"/>
    <property type="match status" value="1"/>
</dbReference>
<dbReference type="InterPro" id="IPR051156">
    <property type="entry name" value="Mito/Outer_Membr_Metalloprot"/>
</dbReference>
<organism evidence="9 10">
    <name type="scientific">Capnocytophaga stomatis</name>
    <dbReference type="NCBI Taxonomy" id="1848904"/>
    <lineage>
        <taxon>Bacteria</taxon>
        <taxon>Pseudomonadati</taxon>
        <taxon>Bacteroidota</taxon>
        <taxon>Flavobacteriia</taxon>
        <taxon>Flavobacteriales</taxon>
        <taxon>Flavobacteriaceae</taxon>
        <taxon>Capnocytophaga</taxon>
    </lineage>
</organism>
<dbReference type="GO" id="GO:0051603">
    <property type="term" value="P:proteolysis involved in protein catabolic process"/>
    <property type="evidence" value="ECO:0007669"/>
    <property type="project" value="TreeGrafter"/>
</dbReference>
<keyword evidence="3 6" id="KW-0378">Hydrolase</keyword>
<dbReference type="PANTHER" id="PTHR22726:SF1">
    <property type="entry name" value="METALLOENDOPEPTIDASE OMA1, MITOCHONDRIAL"/>
    <property type="match status" value="1"/>
</dbReference>
<dbReference type="GO" id="GO:0004222">
    <property type="term" value="F:metalloendopeptidase activity"/>
    <property type="evidence" value="ECO:0007669"/>
    <property type="project" value="InterPro"/>
</dbReference>
<dbReference type="AlphaFoldDB" id="A0A250FWJ6"/>
<evidence type="ECO:0000256" key="1">
    <source>
        <dbReference type="ARBA" id="ARBA00022670"/>
    </source>
</evidence>
<comment type="cofactor">
    <cofactor evidence="6">
        <name>Zn(2+)</name>
        <dbReference type="ChEBI" id="CHEBI:29105"/>
    </cofactor>
    <text evidence="6">Binds 1 zinc ion per subunit.</text>
</comment>
<dbReference type="Pfam" id="PF01435">
    <property type="entry name" value="Peptidase_M48"/>
    <property type="match status" value="1"/>
</dbReference>
<keyword evidence="7" id="KW-0472">Membrane</keyword>
<keyword evidence="2" id="KW-0479">Metal-binding</keyword>
<dbReference type="EMBL" id="CP022387">
    <property type="protein sequence ID" value="ATA88366.1"/>
    <property type="molecule type" value="Genomic_DNA"/>
</dbReference>
<feature type="domain" description="Peptidase M48" evidence="8">
    <location>
        <begin position="73"/>
        <end position="237"/>
    </location>
</feature>
<evidence type="ECO:0000256" key="3">
    <source>
        <dbReference type="ARBA" id="ARBA00022801"/>
    </source>
</evidence>
<dbReference type="KEGG" id="csto:CGC58_00615"/>
<keyword evidence="5 6" id="KW-0482">Metalloprotease</keyword>
<dbReference type="GO" id="GO:0046872">
    <property type="term" value="F:metal ion binding"/>
    <property type="evidence" value="ECO:0007669"/>
    <property type="project" value="UniProtKB-KW"/>
</dbReference>
<evidence type="ECO:0000256" key="4">
    <source>
        <dbReference type="ARBA" id="ARBA00022833"/>
    </source>
</evidence>
<keyword evidence="7" id="KW-0812">Transmembrane</keyword>
<evidence type="ECO:0000313" key="10">
    <source>
        <dbReference type="Proteomes" id="UP000217348"/>
    </source>
</evidence>
<proteinExistence type="inferred from homology"/>
<gene>
    <name evidence="9" type="ORF">CGC58_00615</name>
</gene>
<dbReference type="PANTHER" id="PTHR22726">
    <property type="entry name" value="METALLOENDOPEPTIDASE OMA1"/>
    <property type="match status" value="1"/>
</dbReference>
<dbReference type="InterPro" id="IPR001915">
    <property type="entry name" value="Peptidase_M48"/>
</dbReference>
<dbReference type="GO" id="GO:0016020">
    <property type="term" value="C:membrane"/>
    <property type="evidence" value="ECO:0007669"/>
    <property type="project" value="TreeGrafter"/>
</dbReference>
<evidence type="ECO:0000256" key="5">
    <source>
        <dbReference type="ARBA" id="ARBA00023049"/>
    </source>
</evidence>
<evidence type="ECO:0000259" key="8">
    <source>
        <dbReference type="Pfam" id="PF01435"/>
    </source>
</evidence>
<keyword evidence="4 6" id="KW-0862">Zinc</keyword>
<keyword evidence="1 6" id="KW-0645">Protease</keyword>
<comment type="similarity">
    <text evidence="6">Belongs to the peptidase M48 family.</text>
</comment>
<evidence type="ECO:0000256" key="7">
    <source>
        <dbReference type="SAM" id="Phobius"/>
    </source>
</evidence>
<reference evidence="10" key="1">
    <citation type="submission" date="2017-06" db="EMBL/GenBank/DDBJ databases">
        <title>Capnocytophaga spp. assemblies.</title>
        <authorList>
            <person name="Gulvik C.A."/>
        </authorList>
    </citation>
    <scope>NUCLEOTIDE SEQUENCE [LARGE SCALE GENOMIC DNA]</scope>
    <source>
        <strain evidence="10">H2177</strain>
    </source>
</reference>
<dbReference type="RefSeq" id="WP_095894644.1">
    <property type="nucleotide sequence ID" value="NZ_CP022387.1"/>
</dbReference>
<accession>A0A250FWJ6</accession>
<dbReference type="OrthoDB" id="9810445at2"/>
<protein>
    <submittedName>
        <fullName evidence="9">Peptidase M48</fullName>
    </submittedName>
</protein>
<evidence type="ECO:0000256" key="2">
    <source>
        <dbReference type="ARBA" id="ARBA00022723"/>
    </source>
</evidence>